<keyword evidence="6" id="KW-1185">Reference proteome</keyword>
<protein>
    <recommendedName>
        <fullName evidence="7">DoxX family protein</fullName>
    </recommendedName>
</protein>
<evidence type="ECO:0000256" key="3">
    <source>
        <dbReference type="ARBA" id="ARBA00022989"/>
    </source>
</evidence>
<keyword evidence="2" id="KW-0812">Transmembrane</keyword>
<evidence type="ECO:0000256" key="1">
    <source>
        <dbReference type="ARBA" id="ARBA00004141"/>
    </source>
</evidence>
<evidence type="ECO:0000313" key="6">
    <source>
        <dbReference type="Proteomes" id="UP001500571"/>
    </source>
</evidence>
<gene>
    <name evidence="5" type="ORF">GCM10009798_22710</name>
</gene>
<dbReference type="Proteomes" id="UP001500571">
    <property type="component" value="Unassembled WGS sequence"/>
</dbReference>
<dbReference type="PANTHER" id="PTHR36974">
    <property type="entry name" value="MEMBRANE PROTEIN-RELATED"/>
    <property type="match status" value="1"/>
</dbReference>
<evidence type="ECO:0008006" key="7">
    <source>
        <dbReference type="Google" id="ProtNLM"/>
    </source>
</evidence>
<comment type="subcellular location">
    <subcellularLocation>
        <location evidence="1">Membrane</location>
        <topology evidence="1">Multi-pass membrane protein</topology>
    </subcellularLocation>
</comment>
<keyword evidence="4" id="KW-0472">Membrane</keyword>
<evidence type="ECO:0000313" key="5">
    <source>
        <dbReference type="EMBL" id="GAA1962406.1"/>
    </source>
</evidence>
<proteinExistence type="predicted"/>
<keyword evidence="3" id="KW-1133">Transmembrane helix</keyword>
<comment type="caution">
    <text evidence="5">The sequence shown here is derived from an EMBL/GenBank/DDBJ whole genome shotgun (WGS) entry which is preliminary data.</text>
</comment>
<dbReference type="EMBL" id="BAAAPB010000002">
    <property type="protein sequence ID" value="GAA1962406.1"/>
    <property type="molecule type" value="Genomic_DNA"/>
</dbReference>
<organism evidence="5 6">
    <name type="scientific">Nocardioides panacihumi</name>
    <dbReference type="NCBI Taxonomy" id="400774"/>
    <lineage>
        <taxon>Bacteria</taxon>
        <taxon>Bacillati</taxon>
        <taxon>Actinomycetota</taxon>
        <taxon>Actinomycetes</taxon>
        <taxon>Propionibacteriales</taxon>
        <taxon>Nocardioidaceae</taxon>
        <taxon>Nocardioides</taxon>
    </lineage>
</organism>
<dbReference type="RefSeq" id="WP_344044947.1">
    <property type="nucleotide sequence ID" value="NZ_BAAAPB010000002.1"/>
</dbReference>
<dbReference type="InterPro" id="IPR032808">
    <property type="entry name" value="DoxX"/>
</dbReference>
<evidence type="ECO:0000256" key="4">
    <source>
        <dbReference type="ARBA" id="ARBA00023136"/>
    </source>
</evidence>
<name>A0ABN2R2I5_9ACTN</name>
<dbReference type="Pfam" id="PF13564">
    <property type="entry name" value="DoxX_2"/>
    <property type="match status" value="1"/>
</dbReference>
<dbReference type="PANTHER" id="PTHR36974:SF1">
    <property type="entry name" value="DOXX FAMILY MEMBRANE PROTEIN"/>
    <property type="match status" value="1"/>
</dbReference>
<accession>A0ABN2R2I5</accession>
<sequence length="120" mass="12550">MAFPRGTRILSAAFAISGTVHLVRPRTFEPLMPSWVPAHREVIVASGVAELVCAAGLNVPATRRVAGLASAVLLVVVYPGNLKMAGDAARTDNTALKAATFGRLPLQLPLIRAALRAARG</sequence>
<evidence type="ECO:0000256" key="2">
    <source>
        <dbReference type="ARBA" id="ARBA00022692"/>
    </source>
</evidence>
<reference evidence="5 6" key="1">
    <citation type="journal article" date="2019" name="Int. J. Syst. Evol. Microbiol.">
        <title>The Global Catalogue of Microorganisms (GCM) 10K type strain sequencing project: providing services to taxonomists for standard genome sequencing and annotation.</title>
        <authorList>
            <consortium name="The Broad Institute Genomics Platform"/>
            <consortium name="The Broad Institute Genome Sequencing Center for Infectious Disease"/>
            <person name="Wu L."/>
            <person name="Ma J."/>
        </authorList>
    </citation>
    <scope>NUCLEOTIDE SEQUENCE [LARGE SCALE GENOMIC DNA]</scope>
    <source>
        <strain evidence="5 6">JCM 15309</strain>
    </source>
</reference>